<evidence type="ECO:0000256" key="4">
    <source>
        <dbReference type="ARBA" id="ARBA00022917"/>
    </source>
</evidence>
<dbReference type="PANTHER" id="PTHR20982:SF3">
    <property type="entry name" value="MITOCHONDRIAL RIBOSOME RECYCLING FACTOR PSEUDO 1"/>
    <property type="match status" value="1"/>
</dbReference>
<evidence type="ECO:0000256" key="5">
    <source>
        <dbReference type="HAMAP-Rule" id="MF_00040"/>
    </source>
</evidence>
<comment type="caution">
    <text evidence="8">The sequence shown here is derived from an EMBL/GenBank/DDBJ whole genome shotgun (WGS) entry which is preliminary data.</text>
</comment>
<name>A0A937X0S7_9BACT</name>
<proteinExistence type="inferred from homology"/>
<dbReference type="CDD" id="cd00520">
    <property type="entry name" value="RRF"/>
    <property type="match status" value="1"/>
</dbReference>
<dbReference type="EMBL" id="VGJX01000065">
    <property type="protein sequence ID" value="MBM3273864.1"/>
    <property type="molecule type" value="Genomic_DNA"/>
</dbReference>
<dbReference type="InterPro" id="IPR036191">
    <property type="entry name" value="RRF_sf"/>
</dbReference>
<dbReference type="GO" id="GO:0005737">
    <property type="term" value="C:cytoplasm"/>
    <property type="evidence" value="ECO:0007669"/>
    <property type="project" value="UniProtKB-SubCell"/>
</dbReference>
<evidence type="ECO:0000313" key="8">
    <source>
        <dbReference type="EMBL" id="MBM3273864.1"/>
    </source>
</evidence>
<feature type="coiled-coil region" evidence="6">
    <location>
        <begin position="156"/>
        <end position="190"/>
    </location>
</feature>
<dbReference type="AlphaFoldDB" id="A0A937X0S7"/>
<protein>
    <recommendedName>
        <fullName evidence="5">Ribosome-recycling factor</fullName>
        <shortName evidence="5">RRF</shortName>
    </recommendedName>
    <alternativeName>
        <fullName evidence="5">Ribosome-releasing factor</fullName>
    </alternativeName>
</protein>
<dbReference type="NCBIfam" id="TIGR00496">
    <property type="entry name" value="frr"/>
    <property type="match status" value="1"/>
</dbReference>
<dbReference type="PANTHER" id="PTHR20982">
    <property type="entry name" value="RIBOSOME RECYCLING FACTOR"/>
    <property type="match status" value="1"/>
</dbReference>
<evidence type="ECO:0000256" key="6">
    <source>
        <dbReference type="SAM" id="Coils"/>
    </source>
</evidence>
<dbReference type="InterPro" id="IPR002661">
    <property type="entry name" value="Ribosome_recyc_fac"/>
</dbReference>
<keyword evidence="3 5" id="KW-0963">Cytoplasm</keyword>
<keyword evidence="6" id="KW-0175">Coiled coil</keyword>
<evidence type="ECO:0000256" key="2">
    <source>
        <dbReference type="ARBA" id="ARBA00005912"/>
    </source>
</evidence>
<keyword evidence="4 5" id="KW-0648">Protein biosynthesis</keyword>
<sequence length="202" mass="22331">MAKDDKKGAGGGAVESVDAAKIVQESEHKMRKATEAVTHAHAAIRTGRAAPALLERVEPEYYGTPTPVKQIAQISSPDARTLMITPYDKTALSAIEKAILKSDLGLNPNNDGQSIRLNFPPPTEERRKELVKLARKEAEEGKVAIRNVRRDEIDKIKALEKKGEVTEDESKKLQDQIQKLTDRYVAEIDKVLAVKEAEILEV</sequence>
<dbReference type="Proteomes" id="UP000703893">
    <property type="component" value="Unassembled WGS sequence"/>
</dbReference>
<accession>A0A937X0S7</accession>
<dbReference type="InterPro" id="IPR023584">
    <property type="entry name" value="Ribosome_recyc_fac_dom"/>
</dbReference>
<dbReference type="FunFam" id="3.30.1360.40:FF:000001">
    <property type="entry name" value="Ribosome-recycling factor"/>
    <property type="match status" value="1"/>
</dbReference>
<comment type="function">
    <text evidence="5">Responsible for the release of ribosomes from messenger RNA at the termination of protein biosynthesis. May increase the efficiency of translation by recycling ribosomes from one round of translation to another.</text>
</comment>
<dbReference type="FunFam" id="1.10.132.20:FF:000001">
    <property type="entry name" value="Ribosome-recycling factor"/>
    <property type="match status" value="1"/>
</dbReference>
<dbReference type="Gene3D" id="1.10.132.20">
    <property type="entry name" value="Ribosome-recycling factor"/>
    <property type="match status" value="1"/>
</dbReference>
<comment type="similarity">
    <text evidence="2 5">Belongs to the RRF family.</text>
</comment>
<evidence type="ECO:0000313" key="9">
    <source>
        <dbReference type="Proteomes" id="UP000703893"/>
    </source>
</evidence>
<dbReference type="SUPFAM" id="SSF55194">
    <property type="entry name" value="Ribosome recycling factor, RRF"/>
    <property type="match status" value="1"/>
</dbReference>
<evidence type="ECO:0000256" key="1">
    <source>
        <dbReference type="ARBA" id="ARBA00004496"/>
    </source>
</evidence>
<reference evidence="8 9" key="1">
    <citation type="submission" date="2019-03" db="EMBL/GenBank/DDBJ databases">
        <title>Lake Tanganyika Metagenome-Assembled Genomes (MAGs).</title>
        <authorList>
            <person name="Tran P."/>
        </authorList>
    </citation>
    <scope>NUCLEOTIDE SEQUENCE [LARGE SCALE GENOMIC DNA]</scope>
    <source>
        <strain evidence="8">K_DeepCast_65m_m2_236</strain>
    </source>
</reference>
<dbReference type="Pfam" id="PF01765">
    <property type="entry name" value="RRF"/>
    <property type="match status" value="1"/>
</dbReference>
<dbReference type="HAMAP" id="MF_00040">
    <property type="entry name" value="RRF"/>
    <property type="match status" value="1"/>
</dbReference>
<evidence type="ECO:0000256" key="3">
    <source>
        <dbReference type="ARBA" id="ARBA00022490"/>
    </source>
</evidence>
<gene>
    <name evidence="5 8" type="primary">frr</name>
    <name evidence="8" type="ORF">FJZ00_01830</name>
</gene>
<dbReference type="GO" id="GO:0043023">
    <property type="term" value="F:ribosomal large subunit binding"/>
    <property type="evidence" value="ECO:0007669"/>
    <property type="project" value="TreeGrafter"/>
</dbReference>
<organism evidence="8 9">
    <name type="scientific">Candidatus Tanganyikabacteria bacterium</name>
    <dbReference type="NCBI Taxonomy" id="2961651"/>
    <lineage>
        <taxon>Bacteria</taxon>
        <taxon>Bacillati</taxon>
        <taxon>Candidatus Sericytochromatia</taxon>
        <taxon>Candidatus Tanganyikabacteria</taxon>
    </lineage>
</organism>
<dbReference type="Gene3D" id="3.30.1360.40">
    <property type="match status" value="1"/>
</dbReference>
<feature type="domain" description="Ribosome recycling factor" evidence="7">
    <location>
        <begin position="40"/>
        <end position="200"/>
    </location>
</feature>
<dbReference type="GO" id="GO:0006415">
    <property type="term" value="P:translational termination"/>
    <property type="evidence" value="ECO:0007669"/>
    <property type="project" value="UniProtKB-UniRule"/>
</dbReference>
<evidence type="ECO:0000259" key="7">
    <source>
        <dbReference type="Pfam" id="PF01765"/>
    </source>
</evidence>
<comment type="subcellular location">
    <subcellularLocation>
        <location evidence="1 5">Cytoplasm</location>
    </subcellularLocation>
</comment>